<organism evidence="8 9">
    <name type="scientific">Streptomyces phyllanthi</name>
    <dbReference type="NCBI Taxonomy" id="1803180"/>
    <lineage>
        <taxon>Bacteria</taxon>
        <taxon>Bacillati</taxon>
        <taxon>Actinomycetota</taxon>
        <taxon>Actinomycetes</taxon>
        <taxon>Kitasatosporales</taxon>
        <taxon>Streptomycetaceae</taxon>
        <taxon>Streptomyces</taxon>
    </lineage>
</organism>
<feature type="domain" description="Aminotransferase class I/classII large" evidence="7">
    <location>
        <begin position="30"/>
        <end position="378"/>
    </location>
</feature>
<keyword evidence="9" id="KW-1185">Reference proteome</keyword>
<dbReference type="GO" id="GO:0030170">
    <property type="term" value="F:pyridoxal phosphate binding"/>
    <property type="evidence" value="ECO:0007669"/>
    <property type="project" value="InterPro"/>
</dbReference>
<dbReference type="InterPro" id="IPR050596">
    <property type="entry name" value="AspAT/PAT-like"/>
</dbReference>
<dbReference type="PROSITE" id="PS00105">
    <property type="entry name" value="AA_TRANSFER_CLASS_1"/>
    <property type="match status" value="1"/>
</dbReference>
<protein>
    <recommendedName>
        <fullName evidence="6">Aminotransferase</fullName>
        <ecNumber evidence="6">2.6.1.-</ecNumber>
    </recommendedName>
</protein>
<evidence type="ECO:0000256" key="6">
    <source>
        <dbReference type="RuleBase" id="RU000481"/>
    </source>
</evidence>
<dbReference type="PRINTS" id="PR00753">
    <property type="entry name" value="ACCSYNTHASE"/>
</dbReference>
<evidence type="ECO:0000313" key="8">
    <source>
        <dbReference type="EMBL" id="MPY41788.1"/>
    </source>
</evidence>
<dbReference type="GO" id="GO:0008483">
    <property type="term" value="F:transaminase activity"/>
    <property type="evidence" value="ECO:0007669"/>
    <property type="project" value="UniProtKB-KW"/>
</dbReference>
<dbReference type="InterPro" id="IPR015421">
    <property type="entry name" value="PyrdxlP-dep_Trfase_major"/>
</dbReference>
<evidence type="ECO:0000256" key="5">
    <source>
        <dbReference type="ARBA" id="ARBA00022898"/>
    </source>
</evidence>
<dbReference type="RefSeq" id="WP_152785536.1">
    <property type="nucleotide sequence ID" value="NZ_BAABEQ010000001.1"/>
</dbReference>
<dbReference type="EMBL" id="VJZE01000115">
    <property type="protein sequence ID" value="MPY41788.1"/>
    <property type="molecule type" value="Genomic_DNA"/>
</dbReference>
<dbReference type="InterPro" id="IPR004839">
    <property type="entry name" value="Aminotransferase_I/II_large"/>
</dbReference>
<comment type="cofactor">
    <cofactor evidence="1 6">
        <name>pyridoxal 5'-phosphate</name>
        <dbReference type="ChEBI" id="CHEBI:597326"/>
    </cofactor>
</comment>
<accession>A0A5N8W619</accession>
<dbReference type="SUPFAM" id="SSF53383">
    <property type="entry name" value="PLP-dependent transferases"/>
    <property type="match status" value="1"/>
</dbReference>
<dbReference type="Pfam" id="PF00155">
    <property type="entry name" value="Aminotran_1_2"/>
    <property type="match status" value="1"/>
</dbReference>
<evidence type="ECO:0000259" key="7">
    <source>
        <dbReference type="Pfam" id="PF00155"/>
    </source>
</evidence>
<sequence length="400" mass="43777">MKLIHRTLEQPTSPIGAVQALLAKRRGDRELIDLSQGVPTYAPAPTIVEWVAEAARRPDTSLYAARSGVPELRKLMAEELSSAYLGTVDERQVLITAGCNQAFCVAVSALATVGDEVILPVPYYFNHDMWLRMDHLVPVHLPVGHHFIPDVESAERAITARTKAMVLVTPGNPTGATIPPAVIGDFARLAARHDIVLILDETYRSFRQSDEPPHDLFGTRDWPDHVISLHSFSKDFALPGYRLGALVGHPDLLVEAGKLLECMAICAPGIAQEAAIAGLRGALDWRRERALETGAKLDRFRSLMADSPGGFELCASGAFFGWVRHPFPESTHNVVRGLVTEQDVAVLPGTLFMPSDERFLRFSIAALKEPQFGELHARLTAFGAARENRHVRGGASPGRR</sequence>
<evidence type="ECO:0000256" key="1">
    <source>
        <dbReference type="ARBA" id="ARBA00001933"/>
    </source>
</evidence>
<gene>
    <name evidence="8" type="ORF">FNH04_18310</name>
</gene>
<dbReference type="EC" id="2.6.1.-" evidence="6"/>
<dbReference type="PANTHER" id="PTHR46383:SF1">
    <property type="entry name" value="ASPARTATE AMINOTRANSFERASE"/>
    <property type="match status" value="1"/>
</dbReference>
<dbReference type="Gene3D" id="3.40.640.10">
    <property type="entry name" value="Type I PLP-dependent aspartate aminotransferase-like (Major domain)"/>
    <property type="match status" value="1"/>
</dbReference>
<evidence type="ECO:0000256" key="4">
    <source>
        <dbReference type="ARBA" id="ARBA00022679"/>
    </source>
</evidence>
<keyword evidence="4 6" id="KW-0808">Transferase</keyword>
<dbReference type="NCBIfam" id="NF005732">
    <property type="entry name" value="PRK07550.1"/>
    <property type="match status" value="1"/>
</dbReference>
<dbReference type="InterPro" id="IPR015424">
    <property type="entry name" value="PyrdxlP-dep_Trfase"/>
</dbReference>
<dbReference type="InterPro" id="IPR004838">
    <property type="entry name" value="NHTrfase_class1_PyrdxlP-BS"/>
</dbReference>
<proteinExistence type="inferred from homology"/>
<evidence type="ECO:0000256" key="2">
    <source>
        <dbReference type="ARBA" id="ARBA00007441"/>
    </source>
</evidence>
<name>A0A5N8W619_9ACTN</name>
<keyword evidence="5" id="KW-0663">Pyridoxal phosphate</keyword>
<dbReference type="CDD" id="cd00609">
    <property type="entry name" value="AAT_like"/>
    <property type="match status" value="1"/>
</dbReference>
<evidence type="ECO:0000256" key="3">
    <source>
        <dbReference type="ARBA" id="ARBA00022576"/>
    </source>
</evidence>
<dbReference type="OrthoDB" id="9763453at2"/>
<reference evidence="8 9" key="1">
    <citation type="submission" date="2019-07" db="EMBL/GenBank/DDBJ databases">
        <title>New species of Amycolatopsis and Streptomyces.</title>
        <authorList>
            <person name="Duangmal K."/>
            <person name="Teo W.F.A."/>
            <person name="Lipun K."/>
        </authorList>
    </citation>
    <scope>NUCLEOTIDE SEQUENCE [LARGE SCALE GENOMIC DNA]</scope>
    <source>
        <strain evidence="8 9">TISTR 2346</strain>
    </source>
</reference>
<comment type="caution">
    <text evidence="8">The sequence shown here is derived from an EMBL/GenBank/DDBJ whole genome shotgun (WGS) entry which is preliminary data.</text>
</comment>
<keyword evidence="3 6" id="KW-0032">Aminotransferase</keyword>
<dbReference type="Proteomes" id="UP000326979">
    <property type="component" value="Unassembled WGS sequence"/>
</dbReference>
<comment type="similarity">
    <text evidence="2 6">Belongs to the class-I pyridoxal-phosphate-dependent aminotransferase family.</text>
</comment>
<dbReference type="GO" id="GO:0006520">
    <property type="term" value="P:amino acid metabolic process"/>
    <property type="evidence" value="ECO:0007669"/>
    <property type="project" value="InterPro"/>
</dbReference>
<evidence type="ECO:0000313" key="9">
    <source>
        <dbReference type="Proteomes" id="UP000326979"/>
    </source>
</evidence>
<dbReference type="AlphaFoldDB" id="A0A5N8W619"/>
<dbReference type="PANTHER" id="PTHR46383">
    <property type="entry name" value="ASPARTATE AMINOTRANSFERASE"/>
    <property type="match status" value="1"/>
</dbReference>